<feature type="transmembrane region" description="Helical" evidence="1">
    <location>
        <begin position="151"/>
        <end position="174"/>
    </location>
</feature>
<keyword evidence="1" id="KW-0472">Membrane</keyword>
<dbReference type="RefSeq" id="WP_060593849.1">
    <property type="nucleotide sequence ID" value="NZ_CP031418.1"/>
</dbReference>
<name>A0A0H5NYS0_NOCFR</name>
<dbReference type="EMBL" id="LN868939">
    <property type="protein sequence ID" value="CRY80830.1"/>
    <property type="molecule type" value="Genomic_DNA"/>
</dbReference>
<keyword evidence="1" id="KW-0812">Transmembrane</keyword>
<evidence type="ECO:0000256" key="1">
    <source>
        <dbReference type="SAM" id="Phobius"/>
    </source>
</evidence>
<keyword evidence="2" id="KW-0614">Plasmid</keyword>
<protein>
    <submittedName>
        <fullName evidence="2">Uncharacterized protein</fullName>
    </submittedName>
</protein>
<feature type="transmembrane region" description="Helical" evidence="1">
    <location>
        <begin position="21"/>
        <end position="43"/>
    </location>
</feature>
<sequence>MSAPEVRAGSATTTASVTATVSAGFAAVGAAANVLGLLILGASFVSDPGRYDNSLAVATALGAALLAVALGYGALQMLRRADEGRWMVLLASGAWLAFAALGLLAALTGYRSDYGIHWSTEGGTGVDIATATTGLPGVVTAFVHGDWLPCLVGSVVPLVIAAVAAVPATARWFATAPTS</sequence>
<accession>A0A0H5NYS0</accession>
<gene>
    <name evidence="2" type="ORF">ERS450000_04065</name>
</gene>
<dbReference type="Proteomes" id="UP000057820">
    <property type="component" value="Plasmid 2"/>
</dbReference>
<evidence type="ECO:0000313" key="3">
    <source>
        <dbReference type="Proteomes" id="UP000057820"/>
    </source>
</evidence>
<keyword evidence="1" id="KW-1133">Transmembrane helix</keyword>
<dbReference type="KEGG" id="nfr:ERS450000_04065"/>
<organism evidence="2 3">
    <name type="scientific">Nocardia farcinica</name>
    <dbReference type="NCBI Taxonomy" id="37329"/>
    <lineage>
        <taxon>Bacteria</taxon>
        <taxon>Bacillati</taxon>
        <taxon>Actinomycetota</taxon>
        <taxon>Actinomycetes</taxon>
        <taxon>Mycobacteriales</taxon>
        <taxon>Nocardiaceae</taxon>
        <taxon>Nocardia</taxon>
    </lineage>
</organism>
<evidence type="ECO:0000313" key="2">
    <source>
        <dbReference type="EMBL" id="CRY80830.1"/>
    </source>
</evidence>
<dbReference type="AlphaFoldDB" id="A0A0H5NYS0"/>
<feature type="transmembrane region" description="Helical" evidence="1">
    <location>
        <begin position="87"/>
        <end position="110"/>
    </location>
</feature>
<proteinExistence type="predicted"/>
<feature type="transmembrane region" description="Helical" evidence="1">
    <location>
        <begin position="55"/>
        <end position="75"/>
    </location>
</feature>
<geneLocation type="plasmid" evidence="2">
    <name>2</name>
</geneLocation>
<reference evidence="3" key="1">
    <citation type="submission" date="2015-03" db="EMBL/GenBank/DDBJ databases">
        <authorList>
            <consortium name="Pathogen Informatics"/>
        </authorList>
    </citation>
    <scope>NUCLEOTIDE SEQUENCE [LARGE SCALE GENOMIC DNA]</scope>
    <source>
        <strain evidence="3">NCTC11134</strain>
        <plasmid evidence="3">2</plasmid>
    </source>
</reference>